<gene>
    <name evidence="1" type="ORF">LCGC14_2340100</name>
</gene>
<proteinExistence type="predicted"/>
<dbReference type="InterPro" id="IPR027417">
    <property type="entry name" value="P-loop_NTPase"/>
</dbReference>
<sequence length="273" mass="31970">MEPELIQGKALWVAPMVMEQLDKVKKRVLNKDRDWVLCIDGEEGSGKSVLAQQVARYLDPNFTIKNIVFTSDEFLKIIKDPKTKKGTCIVLDEAFSAANSRSSLTEVNRAMIGVATEMRQKNLFVIFCIPSFFDLDKYFALWRCRALFHIYFSEEDERRYIIFSKDQKKMLYLLGKKTYSYTKPSSSFPPFKFADHYTVDEIDYRKKKAEAFKKRTVSNQARRWLMQRNAYMKYLLLNLGISTKDISEIPMNYGVDKVSERHVNRVAQELENQ</sequence>
<dbReference type="AlphaFoldDB" id="A0A0F9EQ11"/>
<protein>
    <submittedName>
        <fullName evidence="1">Uncharacterized protein</fullName>
    </submittedName>
</protein>
<reference evidence="1" key="1">
    <citation type="journal article" date="2015" name="Nature">
        <title>Complex archaea that bridge the gap between prokaryotes and eukaryotes.</title>
        <authorList>
            <person name="Spang A."/>
            <person name="Saw J.H."/>
            <person name="Jorgensen S.L."/>
            <person name="Zaremba-Niedzwiedzka K."/>
            <person name="Martijn J."/>
            <person name="Lind A.E."/>
            <person name="van Eijk R."/>
            <person name="Schleper C."/>
            <person name="Guy L."/>
            <person name="Ettema T.J."/>
        </authorList>
    </citation>
    <scope>NUCLEOTIDE SEQUENCE</scope>
</reference>
<name>A0A0F9EQ11_9ZZZZ</name>
<accession>A0A0F9EQ11</accession>
<dbReference type="SUPFAM" id="SSF52540">
    <property type="entry name" value="P-loop containing nucleoside triphosphate hydrolases"/>
    <property type="match status" value="1"/>
</dbReference>
<comment type="caution">
    <text evidence="1">The sequence shown here is derived from an EMBL/GenBank/DDBJ whole genome shotgun (WGS) entry which is preliminary data.</text>
</comment>
<dbReference type="Gene3D" id="3.40.50.300">
    <property type="entry name" value="P-loop containing nucleotide triphosphate hydrolases"/>
    <property type="match status" value="1"/>
</dbReference>
<organism evidence="1">
    <name type="scientific">marine sediment metagenome</name>
    <dbReference type="NCBI Taxonomy" id="412755"/>
    <lineage>
        <taxon>unclassified sequences</taxon>
        <taxon>metagenomes</taxon>
        <taxon>ecological metagenomes</taxon>
    </lineage>
</organism>
<evidence type="ECO:0000313" key="1">
    <source>
        <dbReference type="EMBL" id="KKL46985.1"/>
    </source>
</evidence>
<dbReference type="EMBL" id="LAZR01033836">
    <property type="protein sequence ID" value="KKL46985.1"/>
    <property type="molecule type" value="Genomic_DNA"/>
</dbReference>